<dbReference type="GeneID" id="87841563"/>
<feature type="compositionally biased region" description="Basic and acidic residues" evidence="1">
    <location>
        <begin position="60"/>
        <end position="75"/>
    </location>
</feature>
<gene>
    <name evidence="2" type="ORF">B0H64DRAFT_408203</name>
</gene>
<name>A0AAE0H8T6_9PEZI</name>
<evidence type="ECO:0000256" key="1">
    <source>
        <dbReference type="SAM" id="MobiDB-lite"/>
    </source>
</evidence>
<proteinExistence type="predicted"/>
<accession>A0AAE0H8T6</accession>
<keyword evidence="3" id="KW-1185">Reference proteome</keyword>
<feature type="region of interest" description="Disordered" evidence="1">
    <location>
        <begin position="132"/>
        <end position="160"/>
    </location>
</feature>
<dbReference type="Proteomes" id="UP001278766">
    <property type="component" value="Unassembled WGS sequence"/>
</dbReference>
<dbReference type="RefSeq" id="XP_062655339.1">
    <property type="nucleotide sequence ID" value="XM_062804615.1"/>
</dbReference>
<comment type="caution">
    <text evidence="2">The sequence shown here is derived from an EMBL/GenBank/DDBJ whole genome shotgun (WGS) entry which is preliminary data.</text>
</comment>
<dbReference type="EMBL" id="JAUEPN010000008">
    <property type="protein sequence ID" value="KAK3291825.1"/>
    <property type="molecule type" value="Genomic_DNA"/>
</dbReference>
<sequence>MVVKRKRSDSELGSVFSSTDQLGNNCFNFDVVSAMDTARRGFFAPRLSTPSHLPSRTMKRFRDNRPSETEVHQHTLDVLFSAQRRPHERHDAAPESPKMASADGSLQLPAQPYHTNQQRSLHSFWNLPGPSTSASSLASSPSSSAVSPPSPALAPRSTSTNCEDCGMGLAGADDGDVMMDVDSYGFNPEDQMCGACGKAVCFSCSISNLGENRRCLACVEPRGRAGGSGWFRS</sequence>
<reference evidence="2" key="2">
    <citation type="submission" date="2023-06" db="EMBL/GenBank/DDBJ databases">
        <authorList>
            <consortium name="Lawrence Berkeley National Laboratory"/>
            <person name="Haridas S."/>
            <person name="Hensen N."/>
            <person name="Bonometti L."/>
            <person name="Westerberg I."/>
            <person name="Brannstrom I.O."/>
            <person name="Guillou S."/>
            <person name="Cros-Aarteil S."/>
            <person name="Calhoun S."/>
            <person name="Kuo A."/>
            <person name="Mondo S."/>
            <person name="Pangilinan J."/>
            <person name="Riley R."/>
            <person name="Labutti K."/>
            <person name="Andreopoulos B."/>
            <person name="Lipzen A."/>
            <person name="Chen C."/>
            <person name="Yanf M."/>
            <person name="Daum C."/>
            <person name="Ng V."/>
            <person name="Clum A."/>
            <person name="Steindorff A."/>
            <person name="Ohm R."/>
            <person name="Martin F."/>
            <person name="Silar P."/>
            <person name="Natvig D."/>
            <person name="Lalanne C."/>
            <person name="Gautier V."/>
            <person name="Ament-Velasquez S.L."/>
            <person name="Kruys A."/>
            <person name="Hutchinson M.I."/>
            <person name="Powell A.J."/>
            <person name="Barry K."/>
            <person name="Miller A.N."/>
            <person name="Grigoriev I.V."/>
            <person name="Debuchy R."/>
            <person name="Gladieux P."/>
            <person name="Thoren M.H."/>
            <person name="Johannesson H."/>
        </authorList>
    </citation>
    <scope>NUCLEOTIDE SEQUENCE</scope>
    <source>
        <strain evidence="2">CBS 168.71</strain>
    </source>
</reference>
<organism evidence="2 3">
    <name type="scientific">Chaetomium fimeti</name>
    <dbReference type="NCBI Taxonomy" id="1854472"/>
    <lineage>
        <taxon>Eukaryota</taxon>
        <taxon>Fungi</taxon>
        <taxon>Dikarya</taxon>
        <taxon>Ascomycota</taxon>
        <taxon>Pezizomycotina</taxon>
        <taxon>Sordariomycetes</taxon>
        <taxon>Sordariomycetidae</taxon>
        <taxon>Sordariales</taxon>
        <taxon>Chaetomiaceae</taxon>
        <taxon>Chaetomium</taxon>
    </lineage>
</organism>
<feature type="region of interest" description="Disordered" evidence="1">
    <location>
        <begin position="49"/>
        <end position="110"/>
    </location>
</feature>
<dbReference type="AlphaFoldDB" id="A0AAE0H8T6"/>
<reference evidence="2" key="1">
    <citation type="journal article" date="2023" name="Mol. Phylogenet. Evol.">
        <title>Genome-scale phylogeny and comparative genomics of the fungal order Sordariales.</title>
        <authorList>
            <person name="Hensen N."/>
            <person name="Bonometti L."/>
            <person name="Westerberg I."/>
            <person name="Brannstrom I.O."/>
            <person name="Guillou S."/>
            <person name="Cros-Aarteil S."/>
            <person name="Calhoun S."/>
            <person name="Haridas S."/>
            <person name="Kuo A."/>
            <person name="Mondo S."/>
            <person name="Pangilinan J."/>
            <person name="Riley R."/>
            <person name="LaButti K."/>
            <person name="Andreopoulos B."/>
            <person name="Lipzen A."/>
            <person name="Chen C."/>
            <person name="Yan M."/>
            <person name="Daum C."/>
            <person name="Ng V."/>
            <person name="Clum A."/>
            <person name="Steindorff A."/>
            <person name="Ohm R.A."/>
            <person name="Martin F."/>
            <person name="Silar P."/>
            <person name="Natvig D.O."/>
            <person name="Lalanne C."/>
            <person name="Gautier V."/>
            <person name="Ament-Velasquez S.L."/>
            <person name="Kruys A."/>
            <person name="Hutchinson M.I."/>
            <person name="Powell A.J."/>
            <person name="Barry K."/>
            <person name="Miller A.N."/>
            <person name="Grigoriev I.V."/>
            <person name="Debuchy R."/>
            <person name="Gladieux P."/>
            <person name="Hiltunen Thoren M."/>
            <person name="Johannesson H."/>
        </authorList>
    </citation>
    <scope>NUCLEOTIDE SEQUENCE</scope>
    <source>
        <strain evidence="2">CBS 168.71</strain>
    </source>
</reference>
<protein>
    <submittedName>
        <fullName evidence="2">Uncharacterized protein</fullName>
    </submittedName>
</protein>
<evidence type="ECO:0000313" key="2">
    <source>
        <dbReference type="EMBL" id="KAK3291825.1"/>
    </source>
</evidence>
<evidence type="ECO:0000313" key="3">
    <source>
        <dbReference type="Proteomes" id="UP001278766"/>
    </source>
</evidence>